<dbReference type="EMBL" id="VNHO01000021">
    <property type="protein sequence ID" value="TYP51638.1"/>
    <property type="molecule type" value="Genomic_DNA"/>
</dbReference>
<keyword evidence="1" id="KW-0472">Membrane</keyword>
<gene>
    <name evidence="2" type="ORF">LZ11_01848</name>
</gene>
<sequence>MDVFWELWQQHRGKILGAILGFLVGVLILVFGFLKAIFLISCAFLGYYIGKLLDKKESLRDILDKILPPGR</sequence>
<comment type="caution">
    <text evidence="2">The sequence shown here is derived from an EMBL/GenBank/DDBJ whole genome shotgun (WGS) entry which is preliminary data.</text>
</comment>
<keyword evidence="3" id="KW-1185">Reference proteome</keyword>
<proteinExistence type="predicted"/>
<dbReference type="Proteomes" id="UP000322294">
    <property type="component" value="Unassembled WGS sequence"/>
</dbReference>
<organism evidence="2 3">
    <name type="scientific">Thermosediminibacter litoriperuensis</name>
    <dbReference type="NCBI Taxonomy" id="291989"/>
    <lineage>
        <taxon>Bacteria</taxon>
        <taxon>Bacillati</taxon>
        <taxon>Bacillota</taxon>
        <taxon>Clostridia</taxon>
        <taxon>Thermosediminibacterales</taxon>
        <taxon>Thermosediminibacteraceae</taxon>
        <taxon>Thermosediminibacter</taxon>
    </lineage>
</organism>
<dbReference type="OrthoDB" id="1727295at2"/>
<dbReference type="InterPro" id="IPR018730">
    <property type="entry name" value="DUF2273"/>
</dbReference>
<dbReference type="AlphaFoldDB" id="A0A5S5AM40"/>
<accession>A0A5S5AM40</accession>
<protein>
    <submittedName>
        <fullName evidence="2">Putative membrane protein</fullName>
    </submittedName>
</protein>
<evidence type="ECO:0000313" key="3">
    <source>
        <dbReference type="Proteomes" id="UP000322294"/>
    </source>
</evidence>
<feature type="transmembrane region" description="Helical" evidence="1">
    <location>
        <begin position="15"/>
        <end position="48"/>
    </location>
</feature>
<keyword evidence="1" id="KW-1133">Transmembrane helix</keyword>
<keyword evidence="1" id="KW-0812">Transmembrane</keyword>
<dbReference type="RefSeq" id="WP_148867561.1">
    <property type="nucleotide sequence ID" value="NZ_VNHO01000021.1"/>
</dbReference>
<dbReference type="Pfam" id="PF10031">
    <property type="entry name" value="DUF2273"/>
    <property type="match status" value="1"/>
</dbReference>
<reference evidence="2 3" key="1">
    <citation type="submission" date="2019-07" db="EMBL/GenBank/DDBJ databases">
        <title>Genomic Encyclopedia of Type Strains, Phase I: the one thousand microbial genomes (KMG-I) project.</title>
        <authorList>
            <person name="Kyrpides N."/>
        </authorList>
    </citation>
    <scope>NUCLEOTIDE SEQUENCE [LARGE SCALE GENOMIC DNA]</scope>
    <source>
        <strain evidence="2 3">DSM 16647</strain>
    </source>
</reference>
<name>A0A5S5AM40_9FIRM</name>
<evidence type="ECO:0000256" key="1">
    <source>
        <dbReference type="SAM" id="Phobius"/>
    </source>
</evidence>
<evidence type="ECO:0000313" key="2">
    <source>
        <dbReference type="EMBL" id="TYP51638.1"/>
    </source>
</evidence>